<dbReference type="InterPro" id="IPR050598">
    <property type="entry name" value="AminoAcid_Transporter"/>
</dbReference>
<feature type="transmembrane region" description="Helical" evidence="5">
    <location>
        <begin position="31"/>
        <end position="51"/>
    </location>
</feature>
<dbReference type="PANTHER" id="PTHR11785:SF246">
    <property type="entry name" value="CYSTINE_GLUTAMATE TRANSPORTER"/>
    <property type="match status" value="1"/>
</dbReference>
<dbReference type="GO" id="GO:0015179">
    <property type="term" value="F:L-amino acid transmembrane transporter activity"/>
    <property type="evidence" value="ECO:0007669"/>
    <property type="project" value="TreeGrafter"/>
</dbReference>
<protein>
    <submittedName>
        <fullName evidence="8">Cystine/glutamate transporter isoform X2</fullName>
    </submittedName>
    <submittedName>
        <fullName evidence="7">Cystine/glutamate transporter-like isoform X2</fullName>
    </submittedName>
</protein>
<dbReference type="Proteomes" id="UP000221080">
    <property type="component" value="Chromosome 19"/>
</dbReference>
<reference evidence="6" key="1">
    <citation type="journal article" date="2016" name="Nat. Commun.">
        <title>The channel catfish genome sequence provides insights into the evolution of scale formation in teleosts.</title>
        <authorList>
            <person name="Liu Z."/>
            <person name="Liu S."/>
            <person name="Yao J."/>
            <person name="Bao L."/>
            <person name="Zhang J."/>
            <person name="Li Y."/>
            <person name="Jiang C."/>
            <person name="Sun L."/>
            <person name="Wang R."/>
            <person name="Zhang Y."/>
            <person name="Zhou T."/>
            <person name="Zeng Q."/>
            <person name="Fu Q."/>
            <person name="Gao S."/>
            <person name="Li N."/>
            <person name="Koren S."/>
            <person name="Jiang Y."/>
            <person name="Zimin A."/>
            <person name="Xu P."/>
            <person name="Phillippy A.M."/>
            <person name="Geng X."/>
            <person name="Song L."/>
            <person name="Sun F."/>
            <person name="Li C."/>
            <person name="Wang X."/>
            <person name="Chen A."/>
            <person name="Jin Y."/>
            <person name="Yuan Z."/>
            <person name="Yang Y."/>
            <person name="Tan S."/>
            <person name="Peatman E."/>
            <person name="Lu J."/>
            <person name="Qin Z."/>
            <person name="Dunham R."/>
            <person name="Li Z."/>
            <person name="Sonstegard T."/>
            <person name="Feng J."/>
            <person name="Danzmann R.G."/>
            <person name="Schroeder S."/>
            <person name="Scheffler B."/>
            <person name="Duke M.V."/>
            <person name="Ballard L."/>
            <person name="Kucuktas H."/>
            <person name="Kaltenboeck L."/>
            <person name="Liu H."/>
            <person name="Armbruster J."/>
            <person name="Xie Y."/>
            <person name="Kirby M.L."/>
            <person name="Tian Y."/>
            <person name="Flanagan M.E."/>
            <person name="Mu W."/>
            <person name="Waldbieser G.C."/>
        </authorList>
    </citation>
    <scope>NUCLEOTIDE SEQUENCE [LARGE SCALE GENOMIC DNA]</scope>
    <source>
        <strain evidence="6">SDA103</strain>
    </source>
</reference>
<keyword evidence="3 5" id="KW-1133">Transmembrane helix</keyword>
<dbReference type="GeneID" id="128635431"/>
<feature type="transmembrane region" description="Helical" evidence="5">
    <location>
        <begin position="327"/>
        <end position="348"/>
    </location>
</feature>
<evidence type="ECO:0000256" key="5">
    <source>
        <dbReference type="SAM" id="Phobius"/>
    </source>
</evidence>
<dbReference type="RefSeq" id="XP_053544030.1">
    <property type="nucleotide sequence ID" value="XM_053688055.1"/>
</dbReference>
<feature type="transmembrane region" description="Helical" evidence="5">
    <location>
        <begin position="174"/>
        <end position="197"/>
    </location>
</feature>
<proteinExistence type="predicted"/>
<dbReference type="RefSeq" id="XP_053544405.1">
    <property type="nucleotide sequence ID" value="XM_053688430.1"/>
</dbReference>
<feature type="transmembrane region" description="Helical" evidence="5">
    <location>
        <begin position="270"/>
        <end position="288"/>
    </location>
</feature>
<dbReference type="GO" id="GO:0016020">
    <property type="term" value="C:membrane"/>
    <property type="evidence" value="ECO:0007669"/>
    <property type="project" value="UniProtKB-SubCell"/>
</dbReference>
<evidence type="ECO:0000313" key="7">
    <source>
        <dbReference type="RefSeq" id="XP_053544030.1"/>
    </source>
</evidence>
<gene>
    <name evidence="8" type="primary">LOC128635431</name>
    <name evidence="7" type="synonym">LOC128635370</name>
</gene>
<feature type="transmembrane region" description="Helical" evidence="5">
    <location>
        <begin position="224"/>
        <end position="249"/>
    </location>
</feature>
<evidence type="ECO:0000313" key="8">
    <source>
        <dbReference type="RefSeq" id="XP_053544405.1"/>
    </source>
</evidence>
<keyword evidence="4 5" id="KW-0472">Membrane</keyword>
<dbReference type="PANTHER" id="PTHR11785">
    <property type="entry name" value="AMINO ACID TRANSPORTER"/>
    <property type="match status" value="1"/>
</dbReference>
<evidence type="ECO:0000256" key="3">
    <source>
        <dbReference type="ARBA" id="ARBA00022989"/>
    </source>
</evidence>
<comment type="subcellular location">
    <subcellularLocation>
        <location evidence="1">Membrane</location>
        <topology evidence="1">Multi-pass membrane protein</topology>
    </subcellularLocation>
</comment>
<evidence type="ECO:0000256" key="2">
    <source>
        <dbReference type="ARBA" id="ARBA00022692"/>
    </source>
</evidence>
<dbReference type="AlphaFoldDB" id="A0A9F7RJY5"/>
<keyword evidence="6" id="KW-1185">Reference proteome</keyword>
<feature type="transmembrane region" description="Helical" evidence="5">
    <location>
        <begin position="63"/>
        <end position="86"/>
    </location>
</feature>
<dbReference type="InterPro" id="IPR002293">
    <property type="entry name" value="AA/rel_permease1"/>
</dbReference>
<dbReference type="Gene3D" id="1.20.1740.10">
    <property type="entry name" value="Amino acid/polyamine transporter I"/>
    <property type="match status" value="1"/>
</dbReference>
<accession>A0A9F7RJY5</accession>
<name>A0A9F7RJY5_ICTPU</name>
<evidence type="ECO:0000313" key="6">
    <source>
        <dbReference type="Proteomes" id="UP000221080"/>
    </source>
</evidence>
<dbReference type="PIRSF" id="PIRSF006060">
    <property type="entry name" value="AA_transporter"/>
    <property type="match status" value="1"/>
</dbReference>
<feature type="transmembrane region" description="Helical" evidence="5">
    <location>
        <begin position="143"/>
        <end position="162"/>
    </location>
</feature>
<dbReference type="Pfam" id="PF13520">
    <property type="entry name" value="AA_permease_2"/>
    <property type="match status" value="1"/>
</dbReference>
<organism evidence="6 8">
    <name type="scientific">Ictalurus punctatus</name>
    <name type="common">Channel catfish</name>
    <name type="synonym">Silurus punctatus</name>
    <dbReference type="NCBI Taxonomy" id="7998"/>
    <lineage>
        <taxon>Eukaryota</taxon>
        <taxon>Metazoa</taxon>
        <taxon>Chordata</taxon>
        <taxon>Craniata</taxon>
        <taxon>Vertebrata</taxon>
        <taxon>Euteleostomi</taxon>
        <taxon>Actinopterygii</taxon>
        <taxon>Neopterygii</taxon>
        <taxon>Teleostei</taxon>
        <taxon>Ostariophysi</taxon>
        <taxon>Siluriformes</taxon>
        <taxon>Ictaluridae</taxon>
        <taxon>Ictalurus</taxon>
    </lineage>
</organism>
<keyword evidence="2 5" id="KW-0812">Transmembrane</keyword>
<sequence>MSVVRGTKAKMASQKEECEGKEDRVHLRRSISLVPAVSFIMGTMIGSGIFIAPKGVHINTGSVGLSLVVWALCGLLSTFALLVAVNCWSVSLSSRTQVILLIVKLLSLVLIIVPGIVALAKGQTENFQNGFNFEALTLTKLPLAFYAGLYAYSGWFSLNFVTEEVINPKRNIPLAIILSMITVTTLYVLVNVAYYTMMTENELLISDAVAVTFASKALPRMASLVPILVAMSCLGTMNAGIFSVPRMLFVAAREGQWPTLFSMIHIRRKTPMPAVLLLCPLVVIMLARGDIYQLINFASFSRWFFIALVTLGLLVHRYRFPDHPRTFKVPLAVPVIFTMVCFFIVGLSLYSDPWNTGCSFAVIFTGIPVYYLTIKHSYIPNRWRKAINYYTNQLQILLEVVQQEIQTY</sequence>
<feature type="transmembrane region" description="Helical" evidence="5">
    <location>
        <begin position="98"/>
        <end position="120"/>
    </location>
</feature>
<reference evidence="7 8" key="2">
    <citation type="submission" date="2025-04" db="UniProtKB">
        <authorList>
            <consortium name="RefSeq"/>
        </authorList>
    </citation>
    <scope>IDENTIFICATION</scope>
    <source>
        <tissue evidence="7 8">Blood</tissue>
    </source>
</reference>
<evidence type="ECO:0000256" key="4">
    <source>
        <dbReference type="ARBA" id="ARBA00023136"/>
    </source>
</evidence>
<feature type="transmembrane region" description="Helical" evidence="5">
    <location>
        <begin position="354"/>
        <end position="374"/>
    </location>
</feature>
<feature type="transmembrane region" description="Helical" evidence="5">
    <location>
        <begin position="294"/>
        <end position="315"/>
    </location>
</feature>
<evidence type="ECO:0000256" key="1">
    <source>
        <dbReference type="ARBA" id="ARBA00004141"/>
    </source>
</evidence>